<keyword evidence="5 9" id="KW-0460">Magnesium</keyword>
<dbReference type="GO" id="GO:0046872">
    <property type="term" value="F:metal ion binding"/>
    <property type="evidence" value="ECO:0007669"/>
    <property type="project" value="UniProtKB-KW"/>
</dbReference>
<evidence type="ECO:0000256" key="6">
    <source>
        <dbReference type="ARBA" id="ARBA00022989"/>
    </source>
</evidence>
<accession>A0A432ZDC8</accession>
<dbReference type="GO" id="GO:0005886">
    <property type="term" value="C:plasma membrane"/>
    <property type="evidence" value="ECO:0007669"/>
    <property type="project" value="UniProtKB-SubCell"/>
</dbReference>
<dbReference type="SUPFAM" id="SSF158791">
    <property type="entry name" value="MgtE N-terminal domain-like"/>
    <property type="match status" value="1"/>
</dbReference>
<evidence type="ECO:0000256" key="4">
    <source>
        <dbReference type="ARBA" id="ARBA00022692"/>
    </source>
</evidence>
<dbReference type="InterPro" id="IPR038076">
    <property type="entry name" value="MgtE_N_sf"/>
</dbReference>
<dbReference type="NCBIfam" id="TIGR00400">
    <property type="entry name" value="mgtE"/>
    <property type="match status" value="1"/>
</dbReference>
<dbReference type="Gene3D" id="1.25.60.10">
    <property type="entry name" value="MgtE N-terminal domain-like"/>
    <property type="match status" value="1"/>
</dbReference>
<keyword evidence="9" id="KW-0479">Metal-binding</keyword>
<evidence type="ECO:0000313" key="12">
    <source>
        <dbReference type="Proteomes" id="UP000287908"/>
    </source>
</evidence>
<dbReference type="Pfam" id="PF03448">
    <property type="entry name" value="MgtE_N"/>
    <property type="match status" value="1"/>
</dbReference>
<proteinExistence type="inferred from homology"/>
<dbReference type="SUPFAM" id="SSF161093">
    <property type="entry name" value="MgtE membrane domain-like"/>
    <property type="match status" value="1"/>
</dbReference>
<comment type="similarity">
    <text evidence="2 9">Belongs to the SLC41A transporter family.</text>
</comment>
<dbReference type="SUPFAM" id="SSF54631">
    <property type="entry name" value="CBS-domain pair"/>
    <property type="match status" value="1"/>
</dbReference>
<evidence type="ECO:0000256" key="8">
    <source>
        <dbReference type="PROSITE-ProRule" id="PRU00703"/>
    </source>
</evidence>
<dbReference type="InterPro" id="IPR006669">
    <property type="entry name" value="MgtE_transporter"/>
</dbReference>
<keyword evidence="4 9" id="KW-0812">Transmembrane</keyword>
<gene>
    <name evidence="11" type="primary">mgtE</name>
    <name evidence="11" type="ORF">CWI81_07305</name>
</gene>
<sequence length="454" mass="49394">MVAELSDKEYAMQRIQEVNTALSDGMYVAARRMLHNMPACDIALLLESSPPKSRAIVWKLVDVDEHGEILEELSEEVQKSIIRQMAPEKLAAATEGMDTDDLAYVLRGLPDQVYQEVLKSMDERDRERAETALSYNEDSAGGIMNTDTITVRADVTVDVVLRYLRLKGELPEATDMLYVADRYDKLIGEIALSRLVTVDPSRLVSDIMSSDVVSIPVDMEETEVAKLFERFDWVSAPVVDADQQLVGRITIDDVVDIIREEAQHSMLSMAGLEDDEDTFAPVLKSTRRRTIWLAVNLVTALLAAMVSSLFEDILAQMAVLAILNTIVPSMGGIAGSQTLTLVIRGMALGHIGTSNSKWLIGKELAIGALNGIIWSILIAAVVALWMQSWLVGGIIAFAMMANLLAAALAGVTVPMVLKKYNIDPALAGGVILTTVTDVVGIFAFLGTATLLLSA</sequence>
<feature type="transmembrane region" description="Helical" evidence="9">
    <location>
        <begin position="364"/>
        <end position="385"/>
    </location>
</feature>
<keyword evidence="3 9" id="KW-0813">Transport</keyword>
<dbReference type="RefSeq" id="WP_126784651.1">
    <property type="nucleotide sequence ID" value="NZ_PIQF01000002.1"/>
</dbReference>
<comment type="function">
    <text evidence="9">Acts as a magnesium transporter.</text>
</comment>
<feature type="transmembrane region" description="Helical" evidence="9">
    <location>
        <begin position="391"/>
        <end position="413"/>
    </location>
</feature>
<dbReference type="InterPro" id="IPR006667">
    <property type="entry name" value="SLC41_membr_dom"/>
</dbReference>
<evidence type="ECO:0000256" key="9">
    <source>
        <dbReference type="RuleBase" id="RU362011"/>
    </source>
</evidence>
<dbReference type="OrthoDB" id="9790355at2"/>
<evidence type="ECO:0000256" key="3">
    <source>
        <dbReference type="ARBA" id="ARBA00022448"/>
    </source>
</evidence>
<dbReference type="AlphaFoldDB" id="A0A432ZDC8"/>
<keyword evidence="6 9" id="KW-1133">Transmembrane helix</keyword>
<dbReference type="SMART" id="SM00924">
    <property type="entry name" value="MgtE_N"/>
    <property type="match status" value="1"/>
</dbReference>
<keyword evidence="7 9" id="KW-0472">Membrane</keyword>
<dbReference type="InterPro" id="IPR036739">
    <property type="entry name" value="SLC41_membr_dom_sf"/>
</dbReference>
<evidence type="ECO:0000259" key="10">
    <source>
        <dbReference type="PROSITE" id="PS51371"/>
    </source>
</evidence>
<keyword evidence="12" id="KW-1185">Reference proteome</keyword>
<feature type="transmembrane region" description="Helical" evidence="9">
    <location>
        <begin position="425"/>
        <end position="452"/>
    </location>
</feature>
<keyword evidence="9" id="KW-1003">Cell membrane</keyword>
<keyword evidence="8" id="KW-0129">CBS domain</keyword>
<dbReference type="InterPro" id="IPR000644">
    <property type="entry name" value="CBS_dom"/>
</dbReference>
<evidence type="ECO:0000256" key="7">
    <source>
        <dbReference type="ARBA" id="ARBA00023136"/>
    </source>
</evidence>
<name>A0A432ZDC8_9GAMM</name>
<comment type="subcellular location">
    <subcellularLocation>
        <location evidence="9">Cell membrane</location>
        <topology evidence="9">Multi-pass membrane protein</topology>
    </subcellularLocation>
    <subcellularLocation>
        <location evidence="1">Membrane</location>
        <topology evidence="1">Multi-pass membrane protein</topology>
    </subcellularLocation>
</comment>
<evidence type="ECO:0000256" key="2">
    <source>
        <dbReference type="ARBA" id="ARBA00009749"/>
    </source>
</evidence>
<dbReference type="SMART" id="SM00116">
    <property type="entry name" value="CBS"/>
    <property type="match status" value="1"/>
</dbReference>
<protein>
    <recommendedName>
        <fullName evidence="9">Magnesium transporter MgtE</fullName>
    </recommendedName>
</protein>
<dbReference type="PANTHER" id="PTHR43773:SF1">
    <property type="entry name" value="MAGNESIUM TRANSPORTER MGTE"/>
    <property type="match status" value="1"/>
</dbReference>
<feature type="transmembrane region" description="Helical" evidence="9">
    <location>
        <begin position="316"/>
        <end position="343"/>
    </location>
</feature>
<dbReference type="GO" id="GO:0015095">
    <property type="term" value="F:magnesium ion transmembrane transporter activity"/>
    <property type="evidence" value="ECO:0007669"/>
    <property type="project" value="UniProtKB-UniRule"/>
</dbReference>
<evidence type="ECO:0000256" key="5">
    <source>
        <dbReference type="ARBA" id="ARBA00022842"/>
    </source>
</evidence>
<dbReference type="Proteomes" id="UP000287908">
    <property type="component" value="Unassembled WGS sequence"/>
</dbReference>
<feature type="domain" description="CBS" evidence="10">
    <location>
        <begin position="208"/>
        <end position="266"/>
    </location>
</feature>
<dbReference type="Gene3D" id="1.10.357.20">
    <property type="entry name" value="SLC41 divalent cation transporters, integral membrane domain"/>
    <property type="match status" value="1"/>
</dbReference>
<organism evidence="11 12">
    <name type="scientific">Idiomarina seosinensis</name>
    <dbReference type="NCBI Taxonomy" id="281739"/>
    <lineage>
        <taxon>Bacteria</taxon>
        <taxon>Pseudomonadati</taxon>
        <taxon>Pseudomonadota</taxon>
        <taxon>Gammaproteobacteria</taxon>
        <taxon>Alteromonadales</taxon>
        <taxon>Idiomarinaceae</taxon>
        <taxon>Idiomarina</taxon>
    </lineage>
</organism>
<feature type="transmembrane region" description="Helical" evidence="9">
    <location>
        <begin position="291"/>
        <end position="310"/>
    </location>
</feature>
<dbReference type="PANTHER" id="PTHR43773">
    <property type="entry name" value="MAGNESIUM TRANSPORTER MGTE"/>
    <property type="match status" value="1"/>
</dbReference>
<dbReference type="InterPro" id="IPR006668">
    <property type="entry name" value="Mg_transptr_MgtE_intracell_dom"/>
</dbReference>
<dbReference type="CDD" id="cd04606">
    <property type="entry name" value="CBS_pair_Mg_transporter"/>
    <property type="match status" value="1"/>
</dbReference>
<comment type="subunit">
    <text evidence="9">Homodimer.</text>
</comment>
<evidence type="ECO:0000256" key="1">
    <source>
        <dbReference type="ARBA" id="ARBA00004141"/>
    </source>
</evidence>
<dbReference type="EMBL" id="PIQF01000002">
    <property type="protein sequence ID" value="RUO75924.1"/>
    <property type="molecule type" value="Genomic_DNA"/>
</dbReference>
<comment type="caution">
    <text evidence="11">The sequence shown here is derived from an EMBL/GenBank/DDBJ whole genome shotgun (WGS) entry which is preliminary data.</text>
</comment>
<dbReference type="Gene3D" id="3.10.580.10">
    <property type="entry name" value="CBS-domain"/>
    <property type="match status" value="1"/>
</dbReference>
<dbReference type="Pfam" id="PF01769">
    <property type="entry name" value="MgtE"/>
    <property type="match status" value="1"/>
</dbReference>
<dbReference type="InterPro" id="IPR046342">
    <property type="entry name" value="CBS_dom_sf"/>
</dbReference>
<dbReference type="PROSITE" id="PS51371">
    <property type="entry name" value="CBS"/>
    <property type="match status" value="1"/>
</dbReference>
<evidence type="ECO:0000313" key="11">
    <source>
        <dbReference type="EMBL" id="RUO75924.1"/>
    </source>
</evidence>
<dbReference type="Pfam" id="PF00571">
    <property type="entry name" value="CBS"/>
    <property type="match status" value="1"/>
</dbReference>
<reference evidence="11 12" key="1">
    <citation type="journal article" date="2011" name="Front. Microbiol.">
        <title>Genomic signatures of strain selection and enhancement in Bacillus atrophaeus var. globigii, a historical biowarfare simulant.</title>
        <authorList>
            <person name="Gibbons H.S."/>
            <person name="Broomall S.M."/>
            <person name="McNew L.A."/>
            <person name="Daligault H."/>
            <person name="Chapman C."/>
            <person name="Bruce D."/>
            <person name="Karavis M."/>
            <person name="Krepps M."/>
            <person name="McGregor P.A."/>
            <person name="Hong C."/>
            <person name="Park K.H."/>
            <person name="Akmal A."/>
            <person name="Feldman A."/>
            <person name="Lin J.S."/>
            <person name="Chang W.E."/>
            <person name="Higgs B.W."/>
            <person name="Demirev P."/>
            <person name="Lindquist J."/>
            <person name="Liem A."/>
            <person name="Fochler E."/>
            <person name="Read T.D."/>
            <person name="Tapia R."/>
            <person name="Johnson S."/>
            <person name="Bishop-Lilly K.A."/>
            <person name="Detter C."/>
            <person name="Han C."/>
            <person name="Sozhamannan S."/>
            <person name="Rosenzweig C.N."/>
            <person name="Skowronski E.W."/>
        </authorList>
    </citation>
    <scope>NUCLEOTIDE SEQUENCE [LARGE SCALE GENOMIC DNA]</scope>
    <source>
        <strain evidence="11 12">CL-SP19</strain>
    </source>
</reference>